<reference evidence="5 6" key="2">
    <citation type="submission" date="2019-09" db="EMBL/GenBank/DDBJ databases">
        <authorList>
            <person name="Jin C."/>
        </authorList>
    </citation>
    <scope>NUCLEOTIDE SEQUENCE [LARGE SCALE GENOMIC DNA]</scope>
    <source>
        <strain evidence="5 6">AN110305</strain>
    </source>
</reference>
<dbReference type="SMART" id="SM00060">
    <property type="entry name" value="FN3"/>
    <property type="match status" value="1"/>
</dbReference>
<protein>
    <recommendedName>
        <fullName evidence="4">Fibronectin type-III domain-containing protein</fullName>
    </recommendedName>
</protein>
<evidence type="ECO:0000313" key="6">
    <source>
        <dbReference type="Proteomes" id="UP000323454"/>
    </source>
</evidence>
<keyword evidence="1" id="KW-0326">Glycosidase</keyword>
<organism evidence="5 6">
    <name type="scientific">Solihabitans fulvus</name>
    <dbReference type="NCBI Taxonomy" id="1892852"/>
    <lineage>
        <taxon>Bacteria</taxon>
        <taxon>Bacillati</taxon>
        <taxon>Actinomycetota</taxon>
        <taxon>Actinomycetes</taxon>
        <taxon>Pseudonocardiales</taxon>
        <taxon>Pseudonocardiaceae</taxon>
        <taxon>Solihabitans</taxon>
    </lineage>
</organism>
<dbReference type="PROSITE" id="PS50853">
    <property type="entry name" value="FN3"/>
    <property type="match status" value="1"/>
</dbReference>
<feature type="region of interest" description="Disordered" evidence="3">
    <location>
        <begin position="515"/>
        <end position="535"/>
    </location>
</feature>
<proteinExistence type="predicted"/>
<dbReference type="InterPro" id="IPR013783">
    <property type="entry name" value="Ig-like_fold"/>
</dbReference>
<evidence type="ECO:0000256" key="1">
    <source>
        <dbReference type="ARBA" id="ARBA00023295"/>
    </source>
</evidence>
<evidence type="ECO:0000256" key="3">
    <source>
        <dbReference type="SAM" id="MobiDB-lite"/>
    </source>
</evidence>
<evidence type="ECO:0000259" key="4">
    <source>
        <dbReference type="PROSITE" id="PS50853"/>
    </source>
</evidence>
<dbReference type="InterPro" id="IPR036116">
    <property type="entry name" value="FN3_sf"/>
</dbReference>
<dbReference type="AlphaFoldDB" id="A0A5B2XEH6"/>
<dbReference type="InterPro" id="IPR003961">
    <property type="entry name" value="FN3_dom"/>
</dbReference>
<keyword evidence="2" id="KW-0119">Carbohydrate metabolism</keyword>
<keyword evidence="1" id="KW-0378">Hydrolase</keyword>
<keyword evidence="6" id="KW-1185">Reference proteome</keyword>
<dbReference type="EMBL" id="VUOB01000022">
    <property type="protein sequence ID" value="KAA2262188.1"/>
    <property type="molecule type" value="Genomic_DNA"/>
</dbReference>
<keyword evidence="2" id="KW-0624">Polysaccharide degradation</keyword>
<reference evidence="5 6" key="1">
    <citation type="submission" date="2019-09" db="EMBL/GenBank/DDBJ databases">
        <title>Goodfellowia gen. nov., a new genus of the Pseudonocardineae related to Actinoalloteichus, containing Goodfellowia coeruleoviolacea gen. nov., comb. nov. gen. nov., comb. nov.</title>
        <authorList>
            <person name="Labeda D."/>
        </authorList>
    </citation>
    <scope>NUCLEOTIDE SEQUENCE [LARGE SCALE GENOMIC DNA]</scope>
    <source>
        <strain evidence="5 6">AN110305</strain>
    </source>
</reference>
<gene>
    <name evidence="5" type="ORF">F0L68_12890</name>
</gene>
<dbReference type="RefSeq" id="WP_149849771.1">
    <property type="nucleotide sequence ID" value="NZ_VUOB01000022.1"/>
</dbReference>
<dbReference type="GO" id="GO:0000272">
    <property type="term" value="P:polysaccharide catabolic process"/>
    <property type="evidence" value="ECO:0007669"/>
    <property type="project" value="UniProtKB-KW"/>
</dbReference>
<accession>A0A5B2XEH6</accession>
<sequence length="654" mass="66791">MNRRQIAVAAAGLVLLGGAIAVLRTTGGGGPASSGPPSPAQPTAFKPYAADGVVLPEAGGKPQPPKELRVDAGPRRLQASWAVDKPAAPGYQVRWGHDGALDHQQLIAVPAVQLDGLDNGTKYQVEVRAVDAFGQRSDPATSAATPRPDLAEDAKDSFVDHFDGGTVPDPAKWRLAAGSECVRASPGDGANSKRLVVSGACGSDAVALRARTPFRLADPGQAADGELGRYVITTDAPGQNGELLLDLVPGAADLVDGSPGPPPQAGKPGLAQDDPTLPPGTIRVRIASNADAVPPTTTAQVLVPPGTPRIAPSTDTMSPLPATQIGISHRLEVVLRKDGVRVLRDGVLVGGGDVVPQWPEATLLIGLGGPAGGQLHVGIDLVAFAGVHADTPALLPPPQITTSLSELPETDAKKLAGALGGQLRLSLLPASTVDNTPLPAPNLAAVVHGVRTPLRPAIPGSPWSQGVHYPVVADLPPDALVLTSPAQRLAVAVVNADGTPAQGFRVVQADIELTPDPAAPSTAPRTNPNPSVRPPVAQLAMPGAELLDASGQRLDPGKTLPKGRLVLSATLDGAAGQRYSGELAGLAGFEVWLDDQRIAAVSTTRDGPGVAGNWRIAFNATTLAAGPHTMEVRAFGTDASTRYVSGFATFLLGQ</sequence>
<feature type="domain" description="Fibronectin type-III" evidence="4">
    <location>
        <begin position="61"/>
        <end position="153"/>
    </location>
</feature>
<dbReference type="Pfam" id="PF00041">
    <property type="entry name" value="fn3"/>
    <property type="match status" value="1"/>
</dbReference>
<dbReference type="Gene3D" id="2.60.40.10">
    <property type="entry name" value="Immunoglobulins"/>
    <property type="match status" value="1"/>
</dbReference>
<comment type="caution">
    <text evidence="5">The sequence shown here is derived from an EMBL/GenBank/DDBJ whole genome shotgun (WGS) entry which is preliminary data.</text>
</comment>
<dbReference type="Proteomes" id="UP000323454">
    <property type="component" value="Unassembled WGS sequence"/>
</dbReference>
<dbReference type="OrthoDB" id="3647805at2"/>
<feature type="region of interest" description="Disordered" evidence="3">
    <location>
        <begin position="252"/>
        <end position="277"/>
    </location>
</feature>
<name>A0A5B2XEH6_9PSEU</name>
<evidence type="ECO:0000256" key="2">
    <source>
        <dbReference type="ARBA" id="ARBA00023326"/>
    </source>
</evidence>
<dbReference type="CDD" id="cd00063">
    <property type="entry name" value="FN3"/>
    <property type="match status" value="1"/>
</dbReference>
<dbReference type="GO" id="GO:0016798">
    <property type="term" value="F:hydrolase activity, acting on glycosyl bonds"/>
    <property type="evidence" value="ECO:0007669"/>
    <property type="project" value="UniProtKB-KW"/>
</dbReference>
<evidence type="ECO:0000313" key="5">
    <source>
        <dbReference type="EMBL" id="KAA2262188.1"/>
    </source>
</evidence>
<dbReference type="SUPFAM" id="SSF49265">
    <property type="entry name" value="Fibronectin type III"/>
    <property type="match status" value="1"/>
</dbReference>